<comment type="caution">
    <text evidence="6">The sequence shown here is derived from an EMBL/GenBank/DDBJ whole genome shotgun (WGS) entry which is preliminary data.</text>
</comment>
<evidence type="ECO:0000256" key="2">
    <source>
        <dbReference type="ARBA" id="ARBA00023125"/>
    </source>
</evidence>
<evidence type="ECO:0000259" key="5">
    <source>
        <dbReference type="PROSITE" id="PS50977"/>
    </source>
</evidence>
<dbReference type="Proteomes" id="UP000310458">
    <property type="component" value="Unassembled WGS sequence"/>
</dbReference>
<keyword evidence="2 4" id="KW-0238">DNA-binding</keyword>
<dbReference type="Pfam" id="PF00440">
    <property type="entry name" value="TetR_N"/>
    <property type="match status" value="1"/>
</dbReference>
<proteinExistence type="predicted"/>
<protein>
    <submittedName>
        <fullName evidence="6">TetR/AcrR family transcriptional regulator</fullName>
    </submittedName>
</protein>
<dbReference type="PROSITE" id="PS50977">
    <property type="entry name" value="HTH_TETR_2"/>
    <property type="match status" value="1"/>
</dbReference>
<feature type="DNA-binding region" description="H-T-H motif" evidence="4">
    <location>
        <begin position="32"/>
        <end position="51"/>
    </location>
</feature>
<dbReference type="InterPro" id="IPR009057">
    <property type="entry name" value="Homeodomain-like_sf"/>
</dbReference>
<gene>
    <name evidence="6" type="ORF">FEF26_14590</name>
</gene>
<dbReference type="SUPFAM" id="SSF46689">
    <property type="entry name" value="Homeodomain-like"/>
    <property type="match status" value="1"/>
</dbReference>
<evidence type="ECO:0000313" key="7">
    <source>
        <dbReference type="Proteomes" id="UP000310458"/>
    </source>
</evidence>
<evidence type="ECO:0000256" key="1">
    <source>
        <dbReference type="ARBA" id="ARBA00023015"/>
    </source>
</evidence>
<reference evidence="6 7" key="1">
    <citation type="submission" date="2019-05" db="EMBL/GenBank/DDBJ databases">
        <title>Nesterenkonia sp. GY074 isolated from the Southern Atlantic Ocean.</title>
        <authorList>
            <person name="Zhang G."/>
        </authorList>
    </citation>
    <scope>NUCLEOTIDE SEQUENCE [LARGE SCALE GENOMIC DNA]</scope>
    <source>
        <strain evidence="6 7">GY074</strain>
    </source>
</reference>
<dbReference type="AlphaFoldDB" id="A0A5R9B9J1"/>
<dbReference type="InterPro" id="IPR050109">
    <property type="entry name" value="HTH-type_TetR-like_transc_reg"/>
</dbReference>
<sequence>MSVAAEPKASARVRILRAMMSLDDHRSVQEHTVDEIARLAGVAKGSVYYHFSSKESLVREILVHGAAEMKALMDGLHEPGATDDDARAGFRRQVAAAFGFLGEHPSFTGLVAFALAQREGDGSHQLRAEKEAIVSLLADRIEHLEHSRQGESVTPRHTLEIAATALLSSAVTLCIERMTVHQDWTVEACVDALLRIATSGP</sequence>
<dbReference type="EMBL" id="VAVZ01000061">
    <property type="protein sequence ID" value="TLP92694.1"/>
    <property type="molecule type" value="Genomic_DNA"/>
</dbReference>
<dbReference type="InterPro" id="IPR001647">
    <property type="entry name" value="HTH_TetR"/>
</dbReference>
<organism evidence="6 7">
    <name type="scientific">Nesterenkonia salmonea</name>
    <dbReference type="NCBI Taxonomy" id="1804987"/>
    <lineage>
        <taxon>Bacteria</taxon>
        <taxon>Bacillati</taxon>
        <taxon>Actinomycetota</taxon>
        <taxon>Actinomycetes</taxon>
        <taxon>Micrococcales</taxon>
        <taxon>Micrococcaceae</taxon>
        <taxon>Nesterenkonia</taxon>
    </lineage>
</organism>
<keyword evidence="7" id="KW-1185">Reference proteome</keyword>
<accession>A0A5R9B9J1</accession>
<keyword evidence="3" id="KW-0804">Transcription</keyword>
<name>A0A5R9B9J1_9MICC</name>
<feature type="domain" description="HTH tetR-type" evidence="5">
    <location>
        <begin position="9"/>
        <end position="69"/>
    </location>
</feature>
<evidence type="ECO:0000256" key="3">
    <source>
        <dbReference type="ARBA" id="ARBA00023163"/>
    </source>
</evidence>
<evidence type="ECO:0000313" key="6">
    <source>
        <dbReference type="EMBL" id="TLP92694.1"/>
    </source>
</evidence>
<evidence type="ECO:0000256" key="4">
    <source>
        <dbReference type="PROSITE-ProRule" id="PRU00335"/>
    </source>
</evidence>
<dbReference type="GO" id="GO:0003700">
    <property type="term" value="F:DNA-binding transcription factor activity"/>
    <property type="evidence" value="ECO:0007669"/>
    <property type="project" value="TreeGrafter"/>
</dbReference>
<dbReference type="GO" id="GO:0000976">
    <property type="term" value="F:transcription cis-regulatory region binding"/>
    <property type="evidence" value="ECO:0007669"/>
    <property type="project" value="TreeGrafter"/>
</dbReference>
<dbReference type="InterPro" id="IPR023772">
    <property type="entry name" value="DNA-bd_HTH_TetR-type_CS"/>
</dbReference>
<dbReference type="PANTHER" id="PTHR30055">
    <property type="entry name" value="HTH-TYPE TRANSCRIPTIONAL REGULATOR RUTR"/>
    <property type="match status" value="1"/>
</dbReference>
<keyword evidence="1" id="KW-0805">Transcription regulation</keyword>
<dbReference type="RefSeq" id="WP_138254269.1">
    <property type="nucleotide sequence ID" value="NZ_VAVZ01000061.1"/>
</dbReference>
<dbReference type="PANTHER" id="PTHR30055:SF234">
    <property type="entry name" value="HTH-TYPE TRANSCRIPTIONAL REGULATOR BETI"/>
    <property type="match status" value="1"/>
</dbReference>
<dbReference type="OrthoDB" id="3172830at2"/>
<dbReference type="Gene3D" id="1.10.357.10">
    <property type="entry name" value="Tetracycline Repressor, domain 2"/>
    <property type="match status" value="1"/>
</dbReference>
<dbReference type="PROSITE" id="PS01081">
    <property type="entry name" value="HTH_TETR_1"/>
    <property type="match status" value="1"/>
</dbReference>